<dbReference type="PROSITE" id="PS00107">
    <property type="entry name" value="PROTEIN_KINASE_ATP"/>
    <property type="match status" value="1"/>
</dbReference>
<comment type="similarity">
    <text evidence="1">Belongs to the protein kinase superfamily. AGC Ser/Thr protein kinase family. cGMP subfamily.</text>
</comment>
<comment type="catalytic activity">
    <reaction evidence="12">
        <text>L-seryl-[protein] + ATP = O-phospho-L-seryl-[protein] + ADP + H(+)</text>
        <dbReference type="Rhea" id="RHEA:17989"/>
        <dbReference type="Rhea" id="RHEA-COMP:9863"/>
        <dbReference type="Rhea" id="RHEA-COMP:11604"/>
        <dbReference type="ChEBI" id="CHEBI:15378"/>
        <dbReference type="ChEBI" id="CHEBI:29999"/>
        <dbReference type="ChEBI" id="CHEBI:30616"/>
        <dbReference type="ChEBI" id="CHEBI:83421"/>
        <dbReference type="ChEBI" id="CHEBI:456216"/>
        <dbReference type="EC" id="2.7.11.12"/>
    </reaction>
</comment>
<dbReference type="PROSITE" id="PS50042">
    <property type="entry name" value="CNMP_BINDING_3"/>
    <property type="match status" value="2"/>
</dbReference>
<keyword evidence="7 14" id="KW-0547">Nucleotide-binding</keyword>
<dbReference type="SMART" id="SM00220">
    <property type="entry name" value="S_TKc"/>
    <property type="match status" value="1"/>
</dbReference>
<dbReference type="Gene3D" id="3.30.200.20">
    <property type="entry name" value="Phosphorylase Kinase, domain 1"/>
    <property type="match status" value="1"/>
</dbReference>
<organism evidence="19 20">
    <name type="scientific">Sitophilus oryzae</name>
    <name type="common">Rice weevil</name>
    <name type="synonym">Curculio oryzae</name>
    <dbReference type="NCBI Taxonomy" id="7048"/>
    <lineage>
        <taxon>Eukaryota</taxon>
        <taxon>Metazoa</taxon>
        <taxon>Ecdysozoa</taxon>
        <taxon>Arthropoda</taxon>
        <taxon>Hexapoda</taxon>
        <taxon>Insecta</taxon>
        <taxon>Pterygota</taxon>
        <taxon>Neoptera</taxon>
        <taxon>Endopterygota</taxon>
        <taxon>Coleoptera</taxon>
        <taxon>Polyphaga</taxon>
        <taxon>Cucujiformia</taxon>
        <taxon>Curculionidae</taxon>
        <taxon>Dryophthorinae</taxon>
        <taxon>Sitophilus</taxon>
    </lineage>
</organism>
<evidence type="ECO:0000313" key="20">
    <source>
        <dbReference type="RefSeq" id="XP_030748995.1"/>
    </source>
</evidence>
<evidence type="ECO:0000259" key="17">
    <source>
        <dbReference type="PROSITE" id="PS50042"/>
    </source>
</evidence>
<dbReference type="InParanoid" id="A0A6J2XDF3"/>
<feature type="domain" description="AGC-kinase C-terminal" evidence="18">
    <location>
        <begin position="590"/>
        <end position="641"/>
    </location>
</feature>
<evidence type="ECO:0000256" key="5">
    <source>
        <dbReference type="ARBA" id="ARBA00022553"/>
    </source>
</evidence>
<dbReference type="InterPro" id="IPR011009">
    <property type="entry name" value="Kinase-like_dom_sf"/>
</dbReference>
<feature type="active site" description="Proton acceptor" evidence="13">
    <location>
        <position position="452"/>
    </location>
</feature>
<dbReference type="GO" id="GO:0030553">
    <property type="term" value="F:cGMP binding"/>
    <property type="evidence" value="ECO:0007669"/>
    <property type="project" value="UniProtKB-KW"/>
</dbReference>
<evidence type="ECO:0000256" key="9">
    <source>
        <dbReference type="ARBA" id="ARBA00022840"/>
    </source>
</evidence>
<keyword evidence="8" id="KW-0418">Kinase</keyword>
<keyword evidence="9 14" id="KW-0067">ATP-binding</keyword>
<evidence type="ECO:0000256" key="10">
    <source>
        <dbReference type="ARBA" id="ARBA00022992"/>
    </source>
</evidence>
<dbReference type="RefSeq" id="XP_030748995.1">
    <property type="nucleotide sequence ID" value="XM_030893135.1"/>
</dbReference>
<keyword evidence="3" id="KW-0723">Serine/threonine-protein kinase</keyword>
<dbReference type="OrthoDB" id="6723712at2759"/>
<dbReference type="SUPFAM" id="SSF51206">
    <property type="entry name" value="cAMP-binding domain-like"/>
    <property type="match status" value="2"/>
</dbReference>
<evidence type="ECO:0000256" key="12">
    <source>
        <dbReference type="ARBA" id="ARBA00047462"/>
    </source>
</evidence>
<dbReference type="InterPro" id="IPR000961">
    <property type="entry name" value="AGC-kinase_C"/>
</dbReference>
<evidence type="ECO:0000256" key="8">
    <source>
        <dbReference type="ARBA" id="ARBA00022777"/>
    </source>
</evidence>
<dbReference type="EC" id="2.7.11.12" evidence="2"/>
<evidence type="ECO:0000256" key="11">
    <source>
        <dbReference type="ARBA" id="ARBA00047298"/>
    </source>
</evidence>
<comment type="catalytic activity">
    <reaction evidence="11">
        <text>L-threonyl-[protein] + ATP = O-phospho-L-threonyl-[protein] + ADP + H(+)</text>
        <dbReference type="Rhea" id="RHEA:46608"/>
        <dbReference type="Rhea" id="RHEA-COMP:11060"/>
        <dbReference type="Rhea" id="RHEA-COMP:11605"/>
        <dbReference type="ChEBI" id="CHEBI:15378"/>
        <dbReference type="ChEBI" id="CHEBI:30013"/>
        <dbReference type="ChEBI" id="CHEBI:30616"/>
        <dbReference type="ChEBI" id="CHEBI:61977"/>
        <dbReference type="ChEBI" id="CHEBI:456216"/>
        <dbReference type="EC" id="2.7.11.12"/>
    </reaction>
</comment>
<dbReference type="PIRSF" id="PIRSF000559">
    <property type="entry name" value="cGMP-dep_kinase"/>
    <property type="match status" value="1"/>
</dbReference>
<evidence type="ECO:0000256" key="15">
    <source>
        <dbReference type="PROSITE-ProRule" id="PRU10141"/>
    </source>
</evidence>
<keyword evidence="19" id="KW-1185">Reference proteome</keyword>
<evidence type="ECO:0000256" key="14">
    <source>
        <dbReference type="PIRSR" id="PIRSR000559-2"/>
    </source>
</evidence>
<dbReference type="GO" id="GO:0004692">
    <property type="term" value="F:cGMP-dependent protein kinase activity"/>
    <property type="evidence" value="ECO:0007669"/>
    <property type="project" value="UniProtKB-EC"/>
</dbReference>
<dbReference type="PANTHER" id="PTHR24353">
    <property type="entry name" value="CYCLIC NUCLEOTIDE-DEPENDENT PROTEIN KINASE"/>
    <property type="match status" value="1"/>
</dbReference>
<feature type="binding site" evidence="14 15">
    <location>
        <position position="356"/>
    </location>
    <ligand>
        <name>ATP</name>
        <dbReference type="ChEBI" id="CHEBI:30616"/>
    </ligand>
</feature>
<dbReference type="PROSITE" id="PS00108">
    <property type="entry name" value="PROTEIN_KINASE_ST"/>
    <property type="match status" value="1"/>
</dbReference>
<dbReference type="InterPro" id="IPR017441">
    <property type="entry name" value="Protein_kinase_ATP_BS"/>
</dbReference>
<accession>A0A6J2XDF3</accession>
<evidence type="ECO:0000256" key="1">
    <source>
        <dbReference type="ARBA" id="ARBA00006352"/>
    </source>
</evidence>
<dbReference type="PANTHER" id="PTHR24353:SF144">
    <property type="match status" value="1"/>
</dbReference>
<evidence type="ECO:0000259" key="16">
    <source>
        <dbReference type="PROSITE" id="PS50011"/>
    </source>
</evidence>
<dbReference type="SUPFAM" id="SSF56112">
    <property type="entry name" value="Protein kinase-like (PK-like)"/>
    <property type="match status" value="1"/>
</dbReference>
<sequence length="641" mass="74871">MDLLRRYRHKGRLMEDLVLLKMTLKKFYKKHTNRYKIVNDENRKPGILEPLVQEKQDKHRNTYKTEVEKDEIFQTLEQNEFLKNIMAKSHINELIDCMYNKELHEGEYLLEENKIYSQLYILRKGTFEVLENGKSEGKYNDRRIFGEVAILHSSKASHSVKALEKGEVWVLDSSDFKRITINDSMEKQDEIVKFLKNVPRICEASNDKLYRLADLVTVEKYEGSKILIKEGDVTNKFFIIAAGSATLLCRHGAKKDRKIFRGDFFGEEIFLKEVASICTVITDAVGIECLVLSRETFLKYFNDLEDFFYKKPDEELNIHYVELQNLKKLKTLGRGGFGKVVLVQDRQNKENLYALKYLAKHEIVGKSQRDQVYNEKHLQIQCDNNFIVKLYQTFKDSKYIYFLQEPCMGGDLWNLLRRQKKKCFESDTAKFYSACVVEAFGYLHSKDIVYRDLKPENVMVCSNGYIKLTDFGFAKKIPNQDHAVSFVGTAEYISPEIILSKPHDKGVDYWALGIFIYEMLVGYTPFKNSDHNDEKTYKAILKGIDFATFPAIISPRARNLIKKLCRPLSIDRIGCQKNGVDDIRIHPWFSKVDWEKLGNLEVEPPILICLNGKSDTRYFDYVKDKDHEVAVDDFTTWDKDF</sequence>
<dbReference type="PROSITE" id="PS50011">
    <property type="entry name" value="PROTEIN_KINASE_DOM"/>
    <property type="match status" value="1"/>
</dbReference>
<dbReference type="GO" id="GO:0005524">
    <property type="term" value="F:ATP binding"/>
    <property type="evidence" value="ECO:0007669"/>
    <property type="project" value="UniProtKB-UniRule"/>
</dbReference>
<proteinExistence type="inferred from homology"/>
<dbReference type="GeneID" id="115877063"/>
<feature type="binding site" evidence="14">
    <location>
        <begin position="332"/>
        <end position="340"/>
    </location>
    <ligand>
        <name>ATP</name>
        <dbReference type="ChEBI" id="CHEBI:30616"/>
    </ligand>
</feature>
<evidence type="ECO:0000256" key="4">
    <source>
        <dbReference type="ARBA" id="ARBA00022535"/>
    </source>
</evidence>
<name>A0A6J2XDF3_SITOR</name>
<evidence type="ECO:0000259" key="18">
    <source>
        <dbReference type="PROSITE" id="PS51285"/>
    </source>
</evidence>
<gene>
    <name evidence="20" type="primary">LOC115877063</name>
</gene>
<dbReference type="InterPro" id="IPR002374">
    <property type="entry name" value="cGMP_dep_kinase"/>
</dbReference>
<keyword evidence="6" id="KW-0808">Transferase</keyword>
<dbReference type="CDD" id="cd00038">
    <property type="entry name" value="CAP_ED"/>
    <property type="match status" value="2"/>
</dbReference>
<evidence type="ECO:0000256" key="6">
    <source>
        <dbReference type="ARBA" id="ARBA00022679"/>
    </source>
</evidence>
<keyword evidence="5" id="KW-0597">Phosphoprotein</keyword>
<dbReference type="Proteomes" id="UP000504635">
    <property type="component" value="Unplaced"/>
</dbReference>
<dbReference type="InterPro" id="IPR000719">
    <property type="entry name" value="Prot_kinase_dom"/>
</dbReference>
<dbReference type="KEGG" id="soy:115877063"/>
<dbReference type="Pfam" id="PF00069">
    <property type="entry name" value="Pkinase"/>
    <property type="match status" value="1"/>
</dbReference>
<evidence type="ECO:0000256" key="3">
    <source>
        <dbReference type="ARBA" id="ARBA00022527"/>
    </source>
</evidence>
<dbReference type="AlphaFoldDB" id="A0A6J2XDF3"/>
<keyword evidence="10" id="KW-0142">cGMP-binding</keyword>
<dbReference type="InterPro" id="IPR000595">
    <property type="entry name" value="cNMP-bd_dom"/>
</dbReference>
<dbReference type="SMART" id="SM00100">
    <property type="entry name" value="cNMP"/>
    <property type="match status" value="2"/>
</dbReference>
<dbReference type="InterPro" id="IPR008271">
    <property type="entry name" value="Ser/Thr_kinase_AS"/>
</dbReference>
<dbReference type="PROSITE" id="PS51285">
    <property type="entry name" value="AGC_KINASE_CTER"/>
    <property type="match status" value="1"/>
</dbReference>
<evidence type="ECO:0000256" key="7">
    <source>
        <dbReference type="ARBA" id="ARBA00022741"/>
    </source>
</evidence>
<evidence type="ECO:0000313" key="19">
    <source>
        <dbReference type="Proteomes" id="UP000504635"/>
    </source>
</evidence>
<protein>
    <recommendedName>
        <fullName evidence="2">cGMP-dependent protein kinase</fullName>
        <ecNumber evidence="2">2.7.11.12</ecNumber>
    </recommendedName>
</protein>
<evidence type="ECO:0000256" key="2">
    <source>
        <dbReference type="ARBA" id="ARBA00012428"/>
    </source>
</evidence>
<reference evidence="20" key="1">
    <citation type="submission" date="2025-08" db="UniProtKB">
        <authorList>
            <consortium name="RefSeq"/>
        </authorList>
    </citation>
    <scope>IDENTIFICATION</scope>
    <source>
        <tissue evidence="20">Gonads</tissue>
    </source>
</reference>
<dbReference type="Pfam" id="PF00027">
    <property type="entry name" value="cNMP_binding"/>
    <property type="match status" value="2"/>
</dbReference>
<feature type="domain" description="Cyclic nucleotide-binding" evidence="17">
    <location>
        <begin position="200"/>
        <end position="301"/>
    </location>
</feature>
<feature type="domain" description="Protein kinase" evidence="16">
    <location>
        <begin position="326"/>
        <end position="589"/>
    </location>
</feature>
<dbReference type="Gene3D" id="1.10.510.10">
    <property type="entry name" value="Transferase(Phosphotransferase) domain 1"/>
    <property type="match status" value="1"/>
</dbReference>
<dbReference type="InterPro" id="IPR018490">
    <property type="entry name" value="cNMP-bd_dom_sf"/>
</dbReference>
<dbReference type="SMART" id="SM00133">
    <property type="entry name" value="S_TK_X"/>
    <property type="match status" value="1"/>
</dbReference>
<dbReference type="Gene3D" id="2.60.120.10">
    <property type="entry name" value="Jelly Rolls"/>
    <property type="match status" value="2"/>
</dbReference>
<keyword evidence="4" id="KW-0140">cGMP</keyword>
<feature type="domain" description="Cyclic nucleotide-binding" evidence="17">
    <location>
        <begin position="82"/>
        <end position="197"/>
    </location>
</feature>
<evidence type="ECO:0000256" key="13">
    <source>
        <dbReference type="PIRSR" id="PIRSR000559-1"/>
    </source>
</evidence>
<dbReference type="FunFam" id="1.10.510.10:FF:000048">
    <property type="entry name" value="Protein kinase C"/>
    <property type="match status" value="1"/>
</dbReference>
<dbReference type="InterPro" id="IPR014710">
    <property type="entry name" value="RmlC-like_jellyroll"/>
</dbReference>